<gene>
    <name evidence="1" type="ORF">CLV32_2739</name>
</gene>
<evidence type="ECO:0000313" key="2">
    <source>
        <dbReference type="Proteomes" id="UP000295499"/>
    </source>
</evidence>
<sequence length="30" mass="3624">MNNKQNRDLIKGRLIQIYTVAFELLTVIYR</sequence>
<dbReference type="Proteomes" id="UP000295499">
    <property type="component" value="Unassembled WGS sequence"/>
</dbReference>
<accession>A0A4R6II53</accession>
<organism evidence="1 2">
    <name type="scientific">Pedobacter duraquae</name>
    <dbReference type="NCBI Taxonomy" id="425511"/>
    <lineage>
        <taxon>Bacteria</taxon>
        <taxon>Pseudomonadati</taxon>
        <taxon>Bacteroidota</taxon>
        <taxon>Sphingobacteriia</taxon>
        <taxon>Sphingobacteriales</taxon>
        <taxon>Sphingobacteriaceae</taxon>
        <taxon>Pedobacter</taxon>
    </lineage>
</organism>
<evidence type="ECO:0000313" key="1">
    <source>
        <dbReference type="EMBL" id="TDO21634.1"/>
    </source>
</evidence>
<keyword evidence="2" id="KW-1185">Reference proteome</keyword>
<dbReference type="AlphaFoldDB" id="A0A4R6II53"/>
<dbReference type="EMBL" id="SNWM01000003">
    <property type="protein sequence ID" value="TDO21634.1"/>
    <property type="molecule type" value="Genomic_DNA"/>
</dbReference>
<reference evidence="1 2" key="1">
    <citation type="submission" date="2019-03" db="EMBL/GenBank/DDBJ databases">
        <title>Genomic Encyclopedia of Archaeal and Bacterial Type Strains, Phase II (KMG-II): from individual species to whole genera.</title>
        <authorList>
            <person name="Goeker M."/>
        </authorList>
    </citation>
    <scope>NUCLEOTIDE SEQUENCE [LARGE SCALE GENOMIC DNA]</scope>
    <source>
        <strain evidence="1 2">DSM 19034</strain>
    </source>
</reference>
<name>A0A4R6II53_9SPHI</name>
<proteinExistence type="predicted"/>
<comment type="caution">
    <text evidence="1">The sequence shown here is derived from an EMBL/GenBank/DDBJ whole genome shotgun (WGS) entry which is preliminary data.</text>
</comment>
<protein>
    <submittedName>
        <fullName evidence="1">Uncharacterized protein</fullName>
    </submittedName>
</protein>